<dbReference type="Gene3D" id="1.10.10.10">
    <property type="entry name" value="Winged helix-like DNA-binding domain superfamily/Winged helix DNA-binding domain"/>
    <property type="match status" value="1"/>
</dbReference>
<dbReference type="Gene3D" id="3.30.420.40">
    <property type="match status" value="2"/>
</dbReference>
<dbReference type="InterPro" id="IPR043129">
    <property type="entry name" value="ATPase_NBD"/>
</dbReference>
<evidence type="ECO:0000313" key="2">
    <source>
        <dbReference type="EMBL" id="KPL73706.1"/>
    </source>
</evidence>
<dbReference type="PANTHER" id="PTHR18964">
    <property type="entry name" value="ROK (REPRESSOR, ORF, KINASE) FAMILY"/>
    <property type="match status" value="1"/>
</dbReference>
<dbReference type="OrthoDB" id="9796533at2"/>
<dbReference type="InterPro" id="IPR036390">
    <property type="entry name" value="WH_DNA-bd_sf"/>
</dbReference>
<reference evidence="2 3" key="1">
    <citation type="submission" date="2015-07" db="EMBL/GenBank/DDBJ databases">
        <title>Genome sequence of Leptolinea tardivitalis DSM 16556.</title>
        <authorList>
            <person name="Hemp J."/>
            <person name="Ward L.M."/>
            <person name="Pace L.A."/>
            <person name="Fischer W.W."/>
        </authorList>
    </citation>
    <scope>NUCLEOTIDE SEQUENCE [LARGE SCALE GENOMIC DNA]</scope>
    <source>
        <strain evidence="2 3">YMTK-2</strain>
    </source>
</reference>
<organism evidence="2 3">
    <name type="scientific">Leptolinea tardivitalis</name>
    <dbReference type="NCBI Taxonomy" id="229920"/>
    <lineage>
        <taxon>Bacteria</taxon>
        <taxon>Bacillati</taxon>
        <taxon>Chloroflexota</taxon>
        <taxon>Anaerolineae</taxon>
        <taxon>Anaerolineales</taxon>
        <taxon>Anaerolineaceae</taxon>
        <taxon>Leptolinea</taxon>
    </lineage>
</organism>
<dbReference type="PROSITE" id="PS01125">
    <property type="entry name" value="ROK"/>
    <property type="match status" value="1"/>
</dbReference>
<dbReference type="Proteomes" id="UP000050430">
    <property type="component" value="Unassembled WGS sequence"/>
</dbReference>
<proteinExistence type="inferred from homology"/>
<name>A0A0N8GLX4_9CHLR</name>
<dbReference type="RefSeq" id="WP_062423143.1">
    <property type="nucleotide sequence ID" value="NZ_BBYA01000013.1"/>
</dbReference>
<dbReference type="Pfam" id="PF00480">
    <property type="entry name" value="ROK"/>
    <property type="match status" value="1"/>
</dbReference>
<dbReference type="CDD" id="cd24076">
    <property type="entry name" value="ASKHA_ATPase_ROK_BsXylR-like"/>
    <property type="match status" value="1"/>
</dbReference>
<dbReference type="InterPro" id="IPR036388">
    <property type="entry name" value="WH-like_DNA-bd_sf"/>
</dbReference>
<dbReference type="SUPFAM" id="SSF46785">
    <property type="entry name" value="Winged helix' DNA-binding domain"/>
    <property type="match status" value="1"/>
</dbReference>
<gene>
    <name evidence="2" type="ORF">ADM99_02460</name>
</gene>
<dbReference type="InterPro" id="IPR049874">
    <property type="entry name" value="ROK_cs"/>
</dbReference>
<keyword evidence="3" id="KW-1185">Reference proteome</keyword>
<evidence type="ECO:0000313" key="3">
    <source>
        <dbReference type="Proteomes" id="UP000050430"/>
    </source>
</evidence>
<comment type="caution">
    <text evidence="2">The sequence shown here is derived from an EMBL/GenBank/DDBJ whole genome shotgun (WGS) entry which is preliminary data.</text>
</comment>
<evidence type="ECO:0000256" key="1">
    <source>
        <dbReference type="ARBA" id="ARBA00006479"/>
    </source>
</evidence>
<evidence type="ECO:0008006" key="4">
    <source>
        <dbReference type="Google" id="ProtNLM"/>
    </source>
</evidence>
<accession>A0A0N8GLX4</accession>
<protein>
    <recommendedName>
        <fullName evidence="4">ROK family transcriptional regulator</fullName>
    </recommendedName>
</protein>
<comment type="similarity">
    <text evidence="1">Belongs to the ROK (NagC/XylR) family.</text>
</comment>
<dbReference type="STRING" id="229920.ADM99_02460"/>
<sequence length="423" mass="45371">MFDPDQVPDYPHLITPKSEISSTAAVRAHNLSLVLNLIRDRGTITRADIIHLTRLSAPTVSSLVNILIASDFVREGGIGLSSGGRKPVVLEFNYEARKVIGIDMGAAHITIIIMNLKGEVSNRFSCHMDVLLKPAESLQVIHDAIENLLKETGLTESDLLGIGYTVPAPLENEKTGEFVTHYMPAWKNISCIQAVRDIIKDVPIYFENDANAAAIAEKCWGSGLGYDNLVYIKLGTGVGSGLIINGQVYKGFSGTAGEIGHTTIEADGRSCRCGNRGCLESYIGMQGILSDGRRALANDARWAGKLDELDVKGVVKAAREGNRECEKIITTAGWYLGIGLANIINLVNPGLLILGGDLADAGQMLLDPARQSLVERTVGFNTRTDNLVIGELGSNAVAVGAATLVIANAFQETNIYSALRNKD</sequence>
<dbReference type="AlphaFoldDB" id="A0A0N8GLX4"/>
<dbReference type="SUPFAM" id="SSF53067">
    <property type="entry name" value="Actin-like ATPase domain"/>
    <property type="match status" value="1"/>
</dbReference>
<dbReference type="InterPro" id="IPR000600">
    <property type="entry name" value="ROK"/>
</dbReference>
<dbReference type="PANTHER" id="PTHR18964:SF149">
    <property type="entry name" value="BIFUNCTIONAL UDP-N-ACETYLGLUCOSAMINE 2-EPIMERASE_N-ACETYLMANNOSAMINE KINASE"/>
    <property type="match status" value="1"/>
</dbReference>
<dbReference type="EMBL" id="LGCK01000005">
    <property type="protein sequence ID" value="KPL73706.1"/>
    <property type="molecule type" value="Genomic_DNA"/>
</dbReference>